<keyword evidence="1" id="KW-0238">DNA-binding</keyword>
<comment type="caution">
    <text evidence="1">The sequence shown here is derived from an EMBL/GenBank/DDBJ whole genome shotgun (WGS) entry which is preliminary data.</text>
</comment>
<organism evidence="1 2">
    <name type="scientific">Aspergillus melleus</name>
    <dbReference type="NCBI Taxonomy" id="138277"/>
    <lineage>
        <taxon>Eukaryota</taxon>
        <taxon>Fungi</taxon>
        <taxon>Dikarya</taxon>
        <taxon>Ascomycota</taxon>
        <taxon>Pezizomycotina</taxon>
        <taxon>Eurotiomycetes</taxon>
        <taxon>Eurotiomycetidae</taxon>
        <taxon>Eurotiales</taxon>
        <taxon>Aspergillaceae</taxon>
        <taxon>Aspergillus</taxon>
        <taxon>Aspergillus subgen. Circumdati</taxon>
    </lineage>
</organism>
<name>A0ACC3B4M7_9EURO</name>
<evidence type="ECO:0000313" key="1">
    <source>
        <dbReference type="EMBL" id="KAK1145405.1"/>
    </source>
</evidence>
<accession>A0ACC3B4M7</accession>
<protein>
    <submittedName>
        <fullName evidence="1">DNA-binding transcriptional regulator ume6</fullName>
    </submittedName>
</protein>
<dbReference type="Proteomes" id="UP001177260">
    <property type="component" value="Unassembled WGS sequence"/>
</dbReference>
<keyword evidence="2" id="KW-1185">Reference proteome</keyword>
<sequence>MSASSSSAPNGAAVSGPGARGKVPIAPLPIAPLGCFTCRLRRKKCDEARPSCGTCTKLGIKCEYRAPIWWSTGEQRRRQKDRIKDRIRQTKVMEKHGSLKEYMDRIRALTERSPKTSDKESNRPMMGEQYNWNAPILPPPFTPCNINVTSETLFSPGFPPPFQASSSSSMSFSPVSPSQGPMSSQMHSQLPTPMSTQAPFPEPVQMTPQMPTEMATSMHVPMHDNQMSAQLPADMSVQMHDNQMSAQLPADMSVQMYDNQMSAQGHTDMAVPMYDNQVSAQGHTDMAVPMYDNQVSAQGHTDMSVPMYDNQMSVQMPTEMPVQMHDTEMHCVQMHAEMHCVQMHAEMPTQVAAEVAPQASADFSAQMPTQASTEMSISPQTSLTPAEIAAQLPIQLETQVRTQMPIIMPVQVPTPRLPTDGWFGNNIPNIPSTPSIPSIPTLPGMNHYHNHNSFGQLQHYSTMNIPGFVHSNGPSPVVPLHSIIALDEKDRPYLDHFIDNLLDMGFPIVKLHQGAQLRLNETFKIMQYNRSFLHCCLSVAAIHMKTSQGLDDQMDHEIMQHRYEAISLLCRALARGHNPIQVIDATLGMIFYHCKISNTDDYLPDIPWSAHFQGVATLVKKLEKSPSQFNISLITWIDILGSTMKGTTPHFAHAYRTKHLSGTPSGLRGLMGCSDRVMYLISEAACLESLWLDGEMNNGDLCGHVAALKSQVDFTEPTDRSLQYPYGPNGEIMAMPLTKSISALFRIATRIYLHSLLPGFDRFDFTVTNLVASVPDILNYIPGGFNGYDRCIVWPLFIVGAYSTPACLFRRVLTERITAMGYLGDFASFGRMYRVLREIWRLAEGPLIEPSDEEDAPGSPESVDSNATIRPPNRQTREPVRENLHWREVMKRNKWDFLLL</sequence>
<reference evidence="1 2" key="1">
    <citation type="journal article" date="2023" name="ACS Omega">
        <title>Identification of the Neoaspergillic Acid Biosynthesis Gene Cluster by Establishing an In Vitro CRISPR-Ribonucleoprotein Genetic System in Aspergillus melleus.</title>
        <authorList>
            <person name="Yuan B."/>
            <person name="Grau M.F."/>
            <person name="Murata R.M."/>
            <person name="Torok T."/>
            <person name="Venkateswaran K."/>
            <person name="Stajich J.E."/>
            <person name="Wang C.C.C."/>
        </authorList>
    </citation>
    <scope>NUCLEOTIDE SEQUENCE [LARGE SCALE GENOMIC DNA]</scope>
    <source>
        <strain evidence="1 2">IMV 1140</strain>
    </source>
</reference>
<dbReference type="EMBL" id="JAOPJF010000024">
    <property type="protein sequence ID" value="KAK1145405.1"/>
    <property type="molecule type" value="Genomic_DNA"/>
</dbReference>
<proteinExistence type="predicted"/>
<gene>
    <name evidence="1" type="primary">UME6_1</name>
    <name evidence="1" type="ORF">N8T08_004280</name>
</gene>
<evidence type="ECO:0000313" key="2">
    <source>
        <dbReference type="Proteomes" id="UP001177260"/>
    </source>
</evidence>